<evidence type="ECO:0000313" key="4">
    <source>
        <dbReference type="Proteomes" id="UP000254597"/>
    </source>
</evidence>
<dbReference type="Proteomes" id="UP000254597">
    <property type="component" value="Unassembled WGS sequence"/>
</dbReference>
<dbReference type="Pfam" id="PF12293">
    <property type="entry name" value="T4BSS_DotH_IcmK"/>
    <property type="match status" value="1"/>
</dbReference>
<organism evidence="3 4">
    <name type="scientific">Salmonella enterica</name>
    <name type="common">Salmonella choleraesuis</name>
    <dbReference type="NCBI Taxonomy" id="28901"/>
    <lineage>
        <taxon>Bacteria</taxon>
        <taxon>Pseudomonadati</taxon>
        <taxon>Pseudomonadota</taxon>
        <taxon>Gammaproteobacteria</taxon>
        <taxon>Enterobacterales</taxon>
        <taxon>Enterobacteriaceae</taxon>
        <taxon>Salmonella</taxon>
    </lineage>
</organism>
<feature type="region of interest" description="Disordered" evidence="1">
    <location>
        <begin position="51"/>
        <end position="70"/>
    </location>
</feature>
<feature type="signal peptide" evidence="2">
    <location>
        <begin position="1"/>
        <end position="21"/>
    </location>
</feature>
<dbReference type="AlphaFoldDB" id="A0A379QDJ3"/>
<gene>
    <name evidence="3" type="primary">traN</name>
    <name evidence="3" type="ORF">NCTC10252_00078</name>
</gene>
<accession>A0A379QDJ3</accession>
<sequence length="379" mass="40924">MILKFRYLFAVLGIVCTAASAETQKPSADAGPNVRMVDSVSPGNGNITAVRPFPEHDTETRPQNAETQQDSTLAALEEQRKRMLGDGQTAPPFPDKTAYGPGTTDASSSARTGSSQQEMMTTKQALMEKISPVSPDVIKEALSNRDKFSASLNQSVINSVPRSSSQTISLSPGASQPVVRVAPGRPTYIVFEDITGSPWPLADKVINSGGDNRFYVRSFTDTPIVLVQPLVTYGNGDIGVLLKDLPVPITIVLANTEPNASDKTFVYDSRINLRIPRRGPLAPAHSITSISKIALSSPELQSMLDGIAPADATRLKTDNPQVKAWRRGDKLYLRTTMESKSQFSKTLSSADGTHVYEMELSPFVALMQQGSTVTVKVEL</sequence>
<name>A0A379QDJ3_SALER</name>
<evidence type="ECO:0000256" key="1">
    <source>
        <dbReference type="SAM" id="MobiDB-lite"/>
    </source>
</evidence>
<feature type="compositionally biased region" description="Polar residues" evidence="1">
    <location>
        <begin position="104"/>
        <end position="118"/>
    </location>
</feature>
<proteinExistence type="predicted"/>
<reference evidence="3 4" key="1">
    <citation type="submission" date="2018-06" db="EMBL/GenBank/DDBJ databases">
        <authorList>
            <consortium name="Pathogen Informatics"/>
            <person name="Doyle S."/>
        </authorList>
    </citation>
    <scope>NUCLEOTIDE SEQUENCE [LARGE SCALE GENOMIC DNA]</scope>
    <source>
        <strain evidence="3 4">NCTC10252</strain>
    </source>
</reference>
<evidence type="ECO:0000256" key="2">
    <source>
        <dbReference type="SAM" id="SignalP"/>
    </source>
</evidence>
<dbReference type="InterPro" id="IPR022073">
    <property type="entry name" value="T4BSS_DotH_IcmK"/>
</dbReference>
<feature type="compositionally biased region" description="Polar residues" evidence="1">
    <location>
        <begin position="61"/>
        <end position="70"/>
    </location>
</feature>
<feature type="chain" id="PRO_5016855366" evidence="2">
    <location>
        <begin position="22"/>
        <end position="379"/>
    </location>
</feature>
<evidence type="ECO:0000313" key="3">
    <source>
        <dbReference type="EMBL" id="SUF54911.1"/>
    </source>
</evidence>
<protein>
    <submittedName>
        <fullName evidence="3">TraN-like protein</fullName>
    </submittedName>
</protein>
<dbReference type="EMBL" id="UGWP01000002">
    <property type="protein sequence ID" value="SUF54911.1"/>
    <property type="molecule type" value="Genomic_DNA"/>
</dbReference>
<feature type="region of interest" description="Disordered" evidence="1">
    <location>
        <begin position="83"/>
        <end position="118"/>
    </location>
</feature>
<keyword evidence="2" id="KW-0732">Signal</keyword>